<evidence type="ECO:0000313" key="1">
    <source>
        <dbReference type="EMBL" id="AWL91658.1"/>
    </source>
</evidence>
<dbReference type="Proteomes" id="UP000215703">
    <property type="component" value="Chromosome"/>
</dbReference>
<organism evidence="1 2">
    <name type="scientific">Bradyrhizobium ottawaense</name>
    <dbReference type="NCBI Taxonomy" id="931866"/>
    <lineage>
        <taxon>Bacteria</taxon>
        <taxon>Pseudomonadati</taxon>
        <taxon>Pseudomonadota</taxon>
        <taxon>Alphaproteobacteria</taxon>
        <taxon>Hyphomicrobiales</taxon>
        <taxon>Nitrobacteraceae</taxon>
        <taxon>Bradyrhizobium</taxon>
    </lineage>
</organism>
<gene>
    <name evidence="1" type="ORF">CIT37_04940</name>
</gene>
<evidence type="ECO:0000313" key="2">
    <source>
        <dbReference type="Proteomes" id="UP000215703"/>
    </source>
</evidence>
<protein>
    <submittedName>
        <fullName evidence="1">Uncharacterized protein</fullName>
    </submittedName>
</protein>
<proteinExistence type="predicted"/>
<reference evidence="1 2" key="1">
    <citation type="journal article" date="2014" name="Int. J. Syst. Evol. Microbiol.">
        <title>Bradyrhizobium ottawaense sp. nov., a symbiotic nitrogen fixing bacterium from root nodules of soybeans in Canada.</title>
        <authorList>
            <person name="Yu X."/>
            <person name="Cloutier S."/>
            <person name="Tambong J.T."/>
            <person name="Bromfield E.S."/>
        </authorList>
    </citation>
    <scope>NUCLEOTIDE SEQUENCE [LARGE SCALE GENOMIC DNA]</scope>
    <source>
        <strain evidence="1 2">OO99</strain>
    </source>
</reference>
<sequence>MNLTASNKIHVRVLLAADVVASVEIQPRVRPPLGRIFAGKQASSLLNAVPRLFALCAAAQQTALLTAIETARDEVITLAKKTASYCADRYRAHHGFGTGPICRTSHARGRQCGSNPLPDVGIVSACSLRPASLVPPLNGKQQRGSRRRWPRWAYRMRDARSGPAAHCRFASRRFMRPA</sequence>
<name>A0A2U8P1Z4_9BRAD</name>
<dbReference type="EMBL" id="CP029425">
    <property type="protein sequence ID" value="AWL91658.1"/>
    <property type="molecule type" value="Genomic_DNA"/>
</dbReference>
<dbReference type="AlphaFoldDB" id="A0A2U8P1Z4"/>
<accession>A0A2U8P1Z4</accession>
<reference evidence="1 2" key="2">
    <citation type="journal article" date="2017" name="Syst. Appl. Microbiol.">
        <title>Soybeans inoculated with root zone soils of Canadian native legumes harbour diverse and novel Bradyrhizobium spp. that possess agricultural potential.</title>
        <authorList>
            <person name="Bromfield E.S.P."/>
            <person name="Cloutier S."/>
            <person name="Tambong J.T."/>
            <person name="Tran Thi T.V."/>
        </authorList>
    </citation>
    <scope>NUCLEOTIDE SEQUENCE [LARGE SCALE GENOMIC DNA]</scope>
    <source>
        <strain evidence="1 2">OO99</strain>
    </source>
</reference>
<dbReference type="InterPro" id="IPR029014">
    <property type="entry name" value="NiFe-Hase_large"/>
</dbReference>
<dbReference type="SUPFAM" id="SSF56762">
    <property type="entry name" value="HydB/Nqo4-like"/>
    <property type="match status" value="1"/>
</dbReference>